<accession>A0A2U2XBM6</accession>
<reference evidence="1 2" key="1">
    <citation type="submission" date="2018-05" db="EMBL/GenBank/DDBJ databases">
        <title>Brumimicrobium oceani sp. nov., isolated from coastal sediment.</title>
        <authorList>
            <person name="Kou Y."/>
        </authorList>
    </citation>
    <scope>NUCLEOTIDE SEQUENCE [LARGE SCALE GENOMIC DNA]</scope>
    <source>
        <strain evidence="1 2">C305</strain>
    </source>
</reference>
<keyword evidence="2" id="KW-1185">Reference proteome</keyword>
<protein>
    <submittedName>
        <fullName evidence="1">Histidinol-phosphatase</fullName>
    </submittedName>
</protein>
<dbReference type="InterPro" id="IPR016195">
    <property type="entry name" value="Pol/histidinol_Pase-like"/>
</dbReference>
<name>A0A2U2XBM6_9FLAO</name>
<organism evidence="1 2">
    <name type="scientific">Brumimicrobium oceani</name>
    <dbReference type="NCBI Taxonomy" id="2100725"/>
    <lineage>
        <taxon>Bacteria</taxon>
        <taxon>Pseudomonadati</taxon>
        <taxon>Bacteroidota</taxon>
        <taxon>Flavobacteriia</taxon>
        <taxon>Flavobacteriales</taxon>
        <taxon>Crocinitomicaceae</taxon>
        <taxon>Brumimicrobium</taxon>
    </lineage>
</organism>
<dbReference type="SUPFAM" id="SSF89550">
    <property type="entry name" value="PHP domain-like"/>
    <property type="match status" value="1"/>
</dbReference>
<dbReference type="InterPro" id="IPR027417">
    <property type="entry name" value="P-loop_NTPase"/>
</dbReference>
<sequence>MKKIDLHIHTISTVSDYDFEFDLSKLKEYVDKLEIDCIAITNHNKFDFNQYNIIKEALGIVVFPGIEIDLERGHLLLIADNTDIAEINDFSKKCERVSKLINTKDDDISLEQFKEIFPTLDKYLLIPHYHKRPIIKSEVIDQIDTLITAGEVSSYKKFKSCIKDTESLVPVIFSDSRYFAEMENFSTQQTWIDLEEITLSGIKSCLTDKQKVFLTKEEGNEFFQATAEGLMLSTGLNVILGERSTGKTVTLNKIYNTHENIKYIKQFSLLQNDAQKFDELLSRRHSTVSEDYLKEYKKVVDSVKNIDLKQNENDIEAYLNSLLKFASDNEKADAYSNTKLFSENHFGTKDIVGLKKLIDATKTLKENTEYKPIINKHIEFETLEALEIDLMKEFLQIQEANLKKEWVNNLISKVKDELRFRTSSSVPSDADFYRILIENEKVKTFVDIVNNLKIEREIDRKEIRGFKIVASTKRFSNASHLKKVCIRQTSLVNAYSKYQKPFSYLLALKKAEIEDTELYKYFVDIEYKTLNKIGFPVSGGERSEFNLLHEINDALKHNMLLIDEPESSFDNIFLKNEVNALLRDISKTIPVIIVTHNSTVGASIKPHFVACTKREFENGEIVYKTFSGFPSDKQLKSINGKEAIDNFEILLNCLEAGQDEYERRRNETYEILKN</sequence>
<dbReference type="Gene3D" id="3.20.20.140">
    <property type="entry name" value="Metal-dependent hydrolases"/>
    <property type="match status" value="1"/>
</dbReference>
<dbReference type="Gene3D" id="3.40.50.300">
    <property type="entry name" value="P-loop containing nucleotide triphosphate hydrolases"/>
    <property type="match status" value="1"/>
</dbReference>
<dbReference type="Proteomes" id="UP000245370">
    <property type="component" value="Unassembled WGS sequence"/>
</dbReference>
<proteinExistence type="predicted"/>
<dbReference type="SUPFAM" id="SSF52540">
    <property type="entry name" value="P-loop containing nucleoside triphosphate hydrolases"/>
    <property type="match status" value="1"/>
</dbReference>
<dbReference type="AlphaFoldDB" id="A0A2U2XBM6"/>
<dbReference type="CDD" id="cd07432">
    <property type="entry name" value="PHP_HisPPase"/>
    <property type="match status" value="1"/>
</dbReference>
<evidence type="ECO:0000313" key="2">
    <source>
        <dbReference type="Proteomes" id="UP000245370"/>
    </source>
</evidence>
<dbReference type="OrthoDB" id="9791620at2"/>
<reference evidence="1 2" key="2">
    <citation type="submission" date="2018-05" db="EMBL/GenBank/DDBJ databases">
        <authorList>
            <person name="Lanie J.A."/>
            <person name="Ng W.-L."/>
            <person name="Kazmierczak K.M."/>
            <person name="Andrzejewski T.M."/>
            <person name="Davidsen T.M."/>
            <person name="Wayne K.J."/>
            <person name="Tettelin H."/>
            <person name="Glass J.I."/>
            <person name="Rusch D."/>
            <person name="Podicherti R."/>
            <person name="Tsui H.-C.T."/>
            <person name="Winkler M.E."/>
        </authorList>
    </citation>
    <scope>NUCLEOTIDE SEQUENCE [LARGE SCALE GENOMIC DNA]</scope>
    <source>
        <strain evidence="1 2">C305</strain>
    </source>
</reference>
<comment type="caution">
    <text evidence="1">The sequence shown here is derived from an EMBL/GenBank/DDBJ whole genome shotgun (WGS) entry which is preliminary data.</text>
</comment>
<dbReference type="EMBL" id="QFRJ01000008">
    <property type="protein sequence ID" value="PWH85204.1"/>
    <property type="molecule type" value="Genomic_DNA"/>
</dbReference>
<dbReference type="RefSeq" id="WP_109359903.1">
    <property type="nucleotide sequence ID" value="NZ_QFRJ01000008.1"/>
</dbReference>
<evidence type="ECO:0000313" key="1">
    <source>
        <dbReference type="EMBL" id="PWH85204.1"/>
    </source>
</evidence>
<gene>
    <name evidence="1" type="ORF">DIT68_11265</name>
</gene>